<feature type="compositionally biased region" description="Basic and acidic residues" evidence="1">
    <location>
        <begin position="153"/>
        <end position="162"/>
    </location>
</feature>
<evidence type="ECO:0000313" key="5">
    <source>
        <dbReference type="Proteomes" id="UP000053660"/>
    </source>
</evidence>
<feature type="region of interest" description="Disordered" evidence="1">
    <location>
        <begin position="118"/>
        <end position="191"/>
    </location>
</feature>
<gene>
    <name evidence="4" type="ORF">OESDEN_07976</name>
    <name evidence="3" type="ORF">OESDEN_24637</name>
</gene>
<reference evidence="3 5" key="1">
    <citation type="submission" date="2014-03" db="EMBL/GenBank/DDBJ databases">
        <title>Draft genome of the hookworm Oesophagostomum dentatum.</title>
        <authorList>
            <person name="Mitreva M."/>
        </authorList>
    </citation>
    <scope>NUCLEOTIDE SEQUENCE [LARGE SCALE GENOMIC DNA]</scope>
    <source>
        <strain evidence="3 5">OD-Hann</strain>
    </source>
</reference>
<dbReference type="EMBL" id="KN551536">
    <property type="protein sequence ID" value="KHJ92144.1"/>
    <property type="molecule type" value="Genomic_DNA"/>
</dbReference>
<evidence type="ECO:0000256" key="1">
    <source>
        <dbReference type="SAM" id="MobiDB-lite"/>
    </source>
</evidence>
<sequence length="191" mass="21402">MKLFFALLALICATFCETPLNASALSTSIDSVKQFNVTKEEGTRKQLIPAPKTPTFKALHTKSGKKLKQKVTKAINKLKDAFADASELLSDPKLTDADRAAALNKLQTENEALFQALESTLDENSDQNDAGSESRKSRRHKNREENEGEIEEDSSHSWERKGKEKYRRNGGKQKKSSKGRKAARFQRDDSD</sequence>
<feature type="compositionally biased region" description="Basic residues" evidence="1">
    <location>
        <begin position="163"/>
        <end position="184"/>
    </location>
</feature>
<proteinExistence type="predicted"/>
<dbReference type="Proteomes" id="UP000053660">
    <property type="component" value="Unassembled WGS sequence"/>
</dbReference>
<accession>A0A0B1RX17</accession>
<evidence type="ECO:0000313" key="4">
    <source>
        <dbReference type="EMBL" id="KHJ92144.1"/>
    </source>
</evidence>
<protein>
    <submittedName>
        <fullName evidence="3">Uncharacterized protein</fullName>
    </submittedName>
</protein>
<name>A0A0B1RX17_OESDE</name>
<dbReference type="AlphaFoldDB" id="A0A0B1RX17"/>
<dbReference type="EMBL" id="KN612441">
    <property type="protein sequence ID" value="KHJ75747.1"/>
    <property type="molecule type" value="Genomic_DNA"/>
</dbReference>
<feature type="signal peptide" evidence="2">
    <location>
        <begin position="1"/>
        <end position="16"/>
    </location>
</feature>
<evidence type="ECO:0000313" key="3">
    <source>
        <dbReference type="EMBL" id="KHJ75747.1"/>
    </source>
</evidence>
<feature type="chain" id="PRO_5007390598" evidence="2">
    <location>
        <begin position="17"/>
        <end position="191"/>
    </location>
</feature>
<keyword evidence="2" id="KW-0732">Signal</keyword>
<organism evidence="3 5">
    <name type="scientific">Oesophagostomum dentatum</name>
    <name type="common">Nodular worm</name>
    <dbReference type="NCBI Taxonomy" id="61180"/>
    <lineage>
        <taxon>Eukaryota</taxon>
        <taxon>Metazoa</taxon>
        <taxon>Ecdysozoa</taxon>
        <taxon>Nematoda</taxon>
        <taxon>Chromadorea</taxon>
        <taxon>Rhabditida</taxon>
        <taxon>Rhabditina</taxon>
        <taxon>Rhabditomorpha</taxon>
        <taxon>Strongyloidea</taxon>
        <taxon>Strongylidae</taxon>
        <taxon>Oesophagostomum</taxon>
    </lineage>
</organism>
<keyword evidence="5" id="KW-1185">Reference proteome</keyword>
<evidence type="ECO:0000256" key="2">
    <source>
        <dbReference type="SAM" id="SignalP"/>
    </source>
</evidence>